<dbReference type="SMART" id="SM00326">
    <property type="entry name" value="SH3"/>
    <property type="match status" value="1"/>
</dbReference>
<feature type="compositionally biased region" description="Acidic residues" evidence="5">
    <location>
        <begin position="352"/>
        <end position="362"/>
    </location>
</feature>
<dbReference type="InterPro" id="IPR036028">
    <property type="entry name" value="SH3-like_dom_sf"/>
</dbReference>
<sequence length="477" mass="52548">MWRAQLGSKEVKTITQADDDDWETDPDFVNDVTEEEQRWGSKTVDGSVERKGALSMSQIREDVKKEDTVVKAKTTHHSQSDSSKGFGGKYGVQKERQDKSAVGWDYQANLAKHGSQTDAAKGFGGKYGVQDANKDKSAVGWDYQANLAKHGSQTDAAKGFGGKYGVTENKDKNAVGWDYQANLAKHESQTDAAKGFGGKYGVQTDSQDKNAAGWDYQEKLSQHSSQKDGAKGFGGKYGVQSESQDKSALGYDHQTGLSKHGSQTDAAKGFGGKYGVEEGNQDSSAGGYDDMQAVKSDHRTERGVSKGQTGSIRSKFENMAVAEAPPPQAPRKTPKYEPTVTEDEQTYPQQSYEEEQVEELYEVDQGRGEEEQVAYEDQPVDNEPVQEPEEAYQDEPEEPPAAPEEVYQDEPEPEEPTVVESGLRAKAVYDYQATGEDEISFDPDDIIENIEQVDEGWWIGDFNGNRGLFPANYVELI</sequence>
<dbReference type="GO" id="GO:0030864">
    <property type="term" value="C:cortical actin cytoskeleton"/>
    <property type="evidence" value="ECO:0007669"/>
    <property type="project" value="TreeGrafter"/>
</dbReference>
<dbReference type="EMBL" id="Y18027">
    <property type="protein sequence ID" value="CAC38778.1"/>
    <property type="molecule type" value="mRNA"/>
</dbReference>
<dbReference type="PRINTS" id="PR00499">
    <property type="entry name" value="P67PHOX"/>
</dbReference>
<reference evidence="7" key="1">
    <citation type="journal article" date="1999" name="Mol. Mar. Biol. Biotechnol.">
        <title>Initiation of an aquaculture of sponges for their sustainable production of bioactive metabolites in open systems.</title>
        <authorList>
            <person name="Mueller W.E.G."/>
            <person name="Schatton W."/>
            <person name="Wimmer W."/>
            <person name="Bohm M."/>
            <person name="Batel R."/>
            <person name="Filic Z."/>
        </authorList>
    </citation>
    <scope>NUCLEOTIDE SEQUENCE</scope>
</reference>
<keyword evidence="3" id="KW-0677">Repeat</keyword>
<dbReference type="GO" id="GO:0016477">
    <property type="term" value="P:cell migration"/>
    <property type="evidence" value="ECO:0007669"/>
    <property type="project" value="TreeGrafter"/>
</dbReference>
<feature type="compositionally biased region" description="Acidic residues" evidence="5">
    <location>
        <begin position="406"/>
        <end position="417"/>
    </location>
</feature>
<dbReference type="GO" id="GO:0030833">
    <property type="term" value="P:regulation of actin filament polymerization"/>
    <property type="evidence" value="ECO:0007669"/>
    <property type="project" value="TreeGrafter"/>
</dbReference>
<evidence type="ECO:0000256" key="4">
    <source>
        <dbReference type="PROSITE-ProRule" id="PRU00192"/>
    </source>
</evidence>
<feature type="compositionally biased region" description="Basic and acidic residues" evidence="5">
    <location>
        <begin position="295"/>
        <end position="304"/>
    </location>
</feature>
<dbReference type="GO" id="GO:0030427">
    <property type="term" value="C:site of polarized growth"/>
    <property type="evidence" value="ECO:0007669"/>
    <property type="project" value="TreeGrafter"/>
</dbReference>
<feature type="compositionally biased region" description="Acidic residues" evidence="5">
    <location>
        <begin position="17"/>
        <end position="34"/>
    </location>
</feature>
<keyword evidence="1 4" id="KW-0728">SH3 domain</keyword>
<dbReference type="GO" id="GO:0051015">
    <property type="term" value="F:actin filament binding"/>
    <property type="evidence" value="ECO:0007669"/>
    <property type="project" value="TreeGrafter"/>
</dbReference>
<dbReference type="InterPro" id="IPR003134">
    <property type="entry name" value="Hs1_Cortactin"/>
</dbReference>
<dbReference type="GO" id="GO:0005886">
    <property type="term" value="C:plasma membrane"/>
    <property type="evidence" value="ECO:0007669"/>
    <property type="project" value="TreeGrafter"/>
</dbReference>
<reference evidence="8" key="2">
    <citation type="submission" date="1999-03" db="EMBL/GenBank/DDBJ databases">
        <authorList>
            <person name="Mueller W.E.G."/>
        </authorList>
    </citation>
    <scope>NUCLEOTIDE SEQUENCE</scope>
</reference>
<dbReference type="Pfam" id="PF02218">
    <property type="entry name" value="HS1_rep"/>
    <property type="match status" value="6"/>
</dbReference>
<evidence type="ECO:0000256" key="1">
    <source>
        <dbReference type="ARBA" id="ARBA00022443"/>
    </source>
</evidence>
<accession>Q966Z0</accession>
<evidence type="ECO:0000313" key="8">
    <source>
        <dbReference type="EMBL" id="CAC80140.1"/>
    </source>
</evidence>
<feature type="domain" description="SH3" evidence="6">
    <location>
        <begin position="420"/>
        <end position="477"/>
    </location>
</feature>
<feature type="compositionally biased region" description="Basic and acidic residues" evidence="5">
    <location>
        <begin position="216"/>
        <end position="230"/>
    </location>
</feature>
<feature type="region of interest" description="Disordered" evidence="5">
    <location>
        <begin position="1"/>
        <end position="94"/>
    </location>
</feature>
<dbReference type="AlphaFoldDB" id="Q966Z0"/>
<dbReference type="Pfam" id="PF14604">
    <property type="entry name" value="SH3_9"/>
    <property type="match status" value="1"/>
</dbReference>
<dbReference type="PROSITE" id="PS51090">
    <property type="entry name" value="CORTACTIN"/>
    <property type="match status" value="6"/>
</dbReference>
<evidence type="ECO:0000256" key="5">
    <source>
        <dbReference type="SAM" id="MobiDB-lite"/>
    </source>
</evidence>
<feature type="region of interest" description="Disordered" evidence="5">
    <location>
        <begin position="211"/>
        <end position="422"/>
    </location>
</feature>
<protein>
    <submittedName>
        <fullName evidence="7">Cortactin</fullName>
    </submittedName>
</protein>
<dbReference type="EMBL" id="Y18860">
    <property type="protein sequence ID" value="CAC80140.1"/>
    <property type="molecule type" value="mRNA"/>
</dbReference>
<feature type="compositionally biased region" description="Polar residues" evidence="5">
    <location>
        <begin position="255"/>
        <end position="265"/>
    </location>
</feature>
<organism evidence="7">
    <name type="scientific">Suberites domuncula</name>
    <name type="common">Sponge</name>
    <dbReference type="NCBI Taxonomy" id="55567"/>
    <lineage>
        <taxon>Eukaryota</taxon>
        <taxon>Metazoa</taxon>
        <taxon>Porifera</taxon>
        <taxon>Demospongiae</taxon>
        <taxon>Heteroscleromorpha</taxon>
        <taxon>Suberitida</taxon>
        <taxon>Suberitidae</taxon>
        <taxon>Suberites</taxon>
    </lineage>
</organism>
<evidence type="ECO:0000256" key="2">
    <source>
        <dbReference type="ARBA" id="ARBA00022553"/>
    </source>
</evidence>
<dbReference type="CDD" id="cd11819">
    <property type="entry name" value="SH3_Cortactin_like"/>
    <property type="match status" value="1"/>
</dbReference>
<proteinExistence type="evidence at transcript level"/>
<dbReference type="GO" id="GO:0005884">
    <property type="term" value="C:actin filament"/>
    <property type="evidence" value="ECO:0007669"/>
    <property type="project" value="TreeGrafter"/>
</dbReference>
<reference evidence="8" key="3">
    <citation type="submission" date="2003-10" db="EMBL/GenBank/DDBJ databases">
        <authorList>
            <person name="Mueller W."/>
        </authorList>
    </citation>
    <scope>NUCLEOTIDE SEQUENCE</scope>
</reference>
<evidence type="ECO:0000256" key="3">
    <source>
        <dbReference type="ARBA" id="ARBA00022737"/>
    </source>
</evidence>
<gene>
    <name evidence="8" type="primary">cort</name>
</gene>
<keyword evidence="2" id="KW-0597">Phosphoprotein</keyword>
<dbReference type="FunFam" id="2.30.30.40:FF:000046">
    <property type="entry name" value="Drebrin-like protein isoform B"/>
    <property type="match status" value="1"/>
</dbReference>
<evidence type="ECO:0000259" key="6">
    <source>
        <dbReference type="PROSITE" id="PS50002"/>
    </source>
</evidence>
<dbReference type="PRINTS" id="PR00452">
    <property type="entry name" value="SH3DOMAIN"/>
</dbReference>
<feature type="compositionally biased region" description="Basic and acidic residues" evidence="5">
    <location>
        <begin position="59"/>
        <end position="70"/>
    </location>
</feature>
<dbReference type="PANTHER" id="PTHR10829:SF23">
    <property type="entry name" value="CORTACTIN, ISOFORM A"/>
    <property type="match status" value="1"/>
</dbReference>
<dbReference type="Gene3D" id="2.30.30.40">
    <property type="entry name" value="SH3 Domains"/>
    <property type="match status" value="1"/>
</dbReference>
<dbReference type="PANTHER" id="PTHR10829">
    <property type="entry name" value="CORTACTIN AND DREBRIN"/>
    <property type="match status" value="1"/>
</dbReference>
<name>Q966Z0_SUBDO</name>
<dbReference type="InterPro" id="IPR001452">
    <property type="entry name" value="SH3_domain"/>
</dbReference>
<evidence type="ECO:0000313" key="7">
    <source>
        <dbReference type="EMBL" id="CAC38778.1"/>
    </source>
</evidence>
<dbReference type="SUPFAM" id="SSF50044">
    <property type="entry name" value="SH3-domain"/>
    <property type="match status" value="1"/>
</dbReference>
<dbReference type="PROSITE" id="PS50002">
    <property type="entry name" value="SH3"/>
    <property type="match status" value="1"/>
</dbReference>
<feature type="compositionally biased region" description="Acidic residues" evidence="5">
    <location>
        <begin position="371"/>
        <end position="398"/>
    </location>
</feature>